<sequence length="51" mass="5973">RFDGVDKRLDKIESDIYFVKQDVRDIKANLSDTPSRREFDKLKVKINTTAS</sequence>
<gene>
    <name evidence="1" type="ORF">US68_C0033G0007</name>
</gene>
<reference evidence="1 2" key="1">
    <citation type="journal article" date="2015" name="Nature">
        <title>rRNA introns, odd ribosomes, and small enigmatic genomes across a large radiation of phyla.</title>
        <authorList>
            <person name="Brown C.T."/>
            <person name="Hug L.A."/>
            <person name="Thomas B.C."/>
            <person name="Sharon I."/>
            <person name="Castelle C.J."/>
            <person name="Singh A."/>
            <person name="Wilkins M.J."/>
            <person name="Williams K.H."/>
            <person name="Banfield J.F."/>
        </authorList>
    </citation>
    <scope>NUCLEOTIDE SEQUENCE [LARGE SCALE GENOMIC DNA]</scope>
</reference>
<evidence type="ECO:0000313" key="2">
    <source>
        <dbReference type="Proteomes" id="UP000034231"/>
    </source>
</evidence>
<dbReference type="AlphaFoldDB" id="A0A0G0IBS2"/>
<dbReference type="EMBL" id="LBTX01000033">
    <property type="protein sequence ID" value="KKQ48430.1"/>
    <property type="molecule type" value="Genomic_DNA"/>
</dbReference>
<evidence type="ECO:0000313" key="1">
    <source>
        <dbReference type="EMBL" id="KKQ48430.1"/>
    </source>
</evidence>
<accession>A0A0G0IBS2</accession>
<proteinExistence type="predicted"/>
<dbReference type="Proteomes" id="UP000034231">
    <property type="component" value="Unassembled WGS sequence"/>
</dbReference>
<feature type="non-terminal residue" evidence="1">
    <location>
        <position position="1"/>
    </location>
</feature>
<organism evidence="1 2">
    <name type="scientific">Candidatus Shapirobacteria bacterium GW2011_GWE1_38_10</name>
    <dbReference type="NCBI Taxonomy" id="1618488"/>
    <lineage>
        <taxon>Bacteria</taxon>
        <taxon>Candidatus Shapironibacteriota</taxon>
    </lineage>
</organism>
<protein>
    <submittedName>
        <fullName evidence="1">Uncharacterized protein</fullName>
    </submittedName>
</protein>
<comment type="caution">
    <text evidence="1">The sequence shown here is derived from an EMBL/GenBank/DDBJ whole genome shotgun (WGS) entry which is preliminary data.</text>
</comment>
<name>A0A0G0IBS2_9BACT</name>